<dbReference type="Pfam" id="PF05368">
    <property type="entry name" value="NmrA"/>
    <property type="match status" value="1"/>
</dbReference>
<dbReference type="Gene3D" id="3.90.25.10">
    <property type="entry name" value="UDP-galactose 4-epimerase, domain 1"/>
    <property type="match status" value="1"/>
</dbReference>
<dbReference type="Gene3D" id="3.40.50.720">
    <property type="entry name" value="NAD(P)-binding Rossmann-like Domain"/>
    <property type="match status" value="1"/>
</dbReference>
<dbReference type="GO" id="GO:0016491">
    <property type="term" value="F:oxidoreductase activity"/>
    <property type="evidence" value="ECO:0007669"/>
    <property type="project" value="UniProtKB-KW"/>
</dbReference>
<dbReference type="HOGENOM" id="CLU_044876_0_0_1"/>
<dbReference type="AlphaFoldDB" id="W3WZ29"/>
<evidence type="ECO:0000313" key="5">
    <source>
        <dbReference type="EMBL" id="ETS78372.1"/>
    </source>
</evidence>
<keyword evidence="2" id="KW-0521">NADP</keyword>
<keyword evidence="6" id="KW-1185">Reference proteome</keyword>
<dbReference type="Proteomes" id="UP000030651">
    <property type="component" value="Unassembled WGS sequence"/>
</dbReference>
<evidence type="ECO:0000256" key="3">
    <source>
        <dbReference type="ARBA" id="ARBA00023002"/>
    </source>
</evidence>
<evidence type="ECO:0000313" key="6">
    <source>
        <dbReference type="Proteomes" id="UP000030651"/>
    </source>
</evidence>
<dbReference type="EMBL" id="KI912115">
    <property type="protein sequence ID" value="ETS78372.1"/>
    <property type="molecule type" value="Genomic_DNA"/>
</dbReference>
<protein>
    <recommendedName>
        <fullName evidence="4">NmrA-like domain-containing protein</fullName>
    </recommendedName>
</protein>
<dbReference type="eggNOG" id="ENOG502SH9W">
    <property type="taxonomic scope" value="Eukaryota"/>
</dbReference>
<keyword evidence="3" id="KW-0560">Oxidoreductase</keyword>
<accession>W3WZ29</accession>
<dbReference type="OMA" id="WPREFRI"/>
<name>W3WZ29_PESFW</name>
<evidence type="ECO:0000259" key="4">
    <source>
        <dbReference type="Pfam" id="PF05368"/>
    </source>
</evidence>
<organism evidence="5 6">
    <name type="scientific">Pestalotiopsis fici (strain W106-1 / CGMCC3.15140)</name>
    <dbReference type="NCBI Taxonomy" id="1229662"/>
    <lineage>
        <taxon>Eukaryota</taxon>
        <taxon>Fungi</taxon>
        <taxon>Dikarya</taxon>
        <taxon>Ascomycota</taxon>
        <taxon>Pezizomycotina</taxon>
        <taxon>Sordariomycetes</taxon>
        <taxon>Xylariomycetidae</taxon>
        <taxon>Amphisphaeriales</taxon>
        <taxon>Sporocadaceae</taxon>
        <taxon>Pestalotiopsis</taxon>
    </lineage>
</organism>
<dbReference type="OrthoDB" id="419598at2759"/>
<sequence length="313" mass="35056">MVKVAIAGGTGAVGRALAETLAQQEVHEAIILSRRESSNDTAVLPTVQANYDDLDSLTKVLAEHKVHTVICAFAITGTSLKKSQMNLIKASAAASSVARFIPTSFSIDYPRDGVDILPPLQDYFDCLDELAKAELEWSVVLNGIFLDYFSAPPIKSYLAPNAFVIAIANNAAAIPGTGDEMVTFTHTFDVARFLVAALDLDKWPKELRISGDEMTFKDFVKLAEEFKGTKFTVYYDSMDKLKKFEITELPQHESLYPRFPKQRFQWFQSIFEQWTVAGLAHIQREGSLNQTFSDLKPLNIRDMLEQCWKKSLE</sequence>
<dbReference type="GeneID" id="19275447"/>
<dbReference type="InterPro" id="IPR051609">
    <property type="entry name" value="NmrA/Isoflavone_reductase-like"/>
</dbReference>
<dbReference type="InterPro" id="IPR008030">
    <property type="entry name" value="NmrA-like"/>
</dbReference>
<dbReference type="InterPro" id="IPR036291">
    <property type="entry name" value="NAD(P)-bd_dom_sf"/>
</dbReference>
<dbReference type="SUPFAM" id="SSF51735">
    <property type="entry name" value="NAD(P)-binding Rossmann-fold domains"/>
    <property type="match status" value="1"/>
</dbReference>
<dbReference type="InParanoid" id="W3WZ29"/>
<dbReference type="KEGG" id="pfy:PFICI_10434"/>
<dbReference type="PANTHER" id="PTHR47706:SF4">
    <property type="entry name" value="NMRA-LIKE DOMAIN-CONTAINING PROTEIN"/>
    <property type="match status" value="1"/>
</dbReference>
<gene>
    <name evidence="5" type="ORF">PFICI_10434</name>
</gene>
<feature type="domain" description="NmrA-like" evidence="4">
    <location>
        <begin position="3"/>
        <end position="243"/>
    </location>
</feature>
<proteinExistence type="inferred from homology"/>
<evidence type="ECO:0000256" key="1">
    <source>
        <dbReference type="ARBA" id="ARBA00005725"/>
    </source>
</evidence>
<reference evidence="6" key="1">
    <citation type="journal article" date="2015" name="BMC Genomics">
        <title>Genomic and transcriptomic analysis of the endophytic fungus Pestalotiopsis fici reveals its lifestyle and high potential for synthesis of natural products.</title>
        <authorList>
            <person name="Wang X."/>
            <person name="Zhang X."/>
            <person name="Liu L."/>
            <person name="Xiang M."/>
            <person name="Wang W."/>
            <person name="Sun X."/>
            <person name="Che Y."/>
            <person name="Guo L."/>
            <person name="Liu G."/>
            <person name="Guo L."/>
            <person name="Wang C."/>
            <person name="Yin W.B."/>
            <person name="Stadler M."/>
            <person name="Zhang X."/>
            <person name="Liu X."/>
        </authorList>
    </citation>
    <scope>NUCLEOTIDE SEQUENCE [LARGE SCALE GENOMIC DNA]</scope>
    <source>
        <strain evidence="6">W106-1 / CGMCC3.15140</strain>
    </source>
</reference>
<evidence type="ECO:0000256" key="2">
    <source>
        <dbReference type="ARBA" id="ARBA00022857"/>
    </source>
</evidence>
<dbReference type="PANTHER" id="PTHR47706">
    <property type="entry name" value="NMRA-LIKE FAMILY PROTEIN"/>
    <property type="match status" value="1"/>
</dbReference>
<dbReference type="RefSeq" id="XP_007837206.1">
    <property type="nucleotide sequence ID" value="XM_007839015.1"/>
</dbReference>
<comment type="similarity">
    <text evidence="1">Belongs to the NmrA-type oxidoreductase family. Isoflavone reductase subfamily.</text>
</comment>